<evidence type="ECO:0000259" key="5">
    <source>
        <dbReference type="PROSITE" id="PS51841"/>
    </source>
</evidence>
<proteinExistence type="predicted"/>
<dbReference type="Pfam" id="PF00932">
    <property type="entry name" value="LTD"/>
    <property type="match status" value="1"/>
</dbReference>
<evidence type="ECO:0000256" key="3">
    <source>
        <dbReference type="ARBA" id="ARBA00022837"/>
    </source>
</evidence>
<comment type="caution">
    <text evidence="6">The sequence shown here is derived from an EMBL/GenBank/DDBJ whole genome shotgun (WGS) entry which is preliminary data.</text>
</comment>
<dbReference type="PROSITE" id="PS51841">
    <property type="entry name" value="LTD"/>
    <property type="match status" value="1"/>
</dbReference>
<organism evidence="6 7">
    <name type="scientific">Psychroserpens luteus</name>
    <dbReference type="NCBI Taxonomy" id="1434066"/>
    <lineage>
        <taxon>Bacteria</taxon>
        <taxon>Pseudomonadati</taxon>
        <taxon>Bacteroidota</taxon>
        <taxon>Flavobacteriia</taxon>
        <taxon>Flavobacteriales</taxon>
        <taxon>Flavobacteriaceae</taxon>
        <taxon>Psychroserpens</taxon>
    </lineage>
</organism>
<evidence type="ECO:0000256" key="2">
    <source>
        <dbReference type="ARBA" id="ARBA00022737"/>
    </source>
</evidence>
<evidence type="ECO:0000256" key="4">
    <source>
        <dbReference type="SAM" id="SignalP"/>
    </source>
</evidence>
<dbReference type="InterPro" id="IPR015943">
    <property type="entry name" value="WD40/YVTN_repeat-like_dom_sf"/>
</dbReference>
<keyword evidence="7" id="KW-1185">Reference proteome</keyword>
<dbReference type="Gene3D" id="2.130.10.10">
    <property type="entry name" value="YVTN repeat-like/Quinoprotein amine dehydrogenase"/>
    <property type="match status" value="2"/>
</dbReference>
<dbReference type="Gene3D" id="2.60.40.2030">
    <property type="match status" value="1"/>
</dbReference>
<dbReference type="NCBIfam" id="NF038117">
    <property type="entry name" value="choice_anch_I"/>
    <property type="match status" value="1"/>
</dbReference>
<evidence type="ECO:0000313" key="7">
    <source>
        <dbReference type="Proteomes" id="UP001597548"/>
    </source>
</evidence>
<dbReference type="PANTHER" id="PTHR46928:SF1">
    <property type="entry name" value="MESENCHYME-SPECIFIC CELL SURFACE GLYCOPROTEIN"/>
    <property type="match status" value="1"/>
</dbReference>
<dbReference type="SUPFAM" id="SSF51004">
    <property type="entry name" value="C-terminal (heme d1) domain of cytochrome cd1-nitrite reductase"/>
    <property type="match status" value="1"/>
</dbReference>
<evidence type="ECO:0000313" key="6">
    <source>
        <dbReference type="EMBL" id="MFD2917884.1"/>
    </source>
</evidence>
<dbReference type="Proteomes" id="UP001597548">
    <property type="component" value="Unassembled WGS sequence"/>
</dbReference>
<dbReference type="InterPro" id="IPR001322">
    <property type="entry name" value="Lamin_tail_dom"/>
</dbReference>
<dbReference type="Pfam" id="PF22494">
    <property type="entry name" value="choice_anch_I"/>
    <property type="match status" value="1"/>
</dbReference>
<reference evidence="7" key="1">
    <citation type="journal article" date="2019" name="Int. J. Syst. Evol. Microbiol.">
        <title>The Global Catalogue of Microorganisms (GCM) 10K type strain sequencing project: providing services to taxonomists for standard genome sequencing and annotation.</title>
        <authorList>
            <consortium name="The Broad Institute Genomics Platform"/>
            <consortium name="The Broad Institute Genome Sequencing Center for Infectious Disease"/>
            <person name="Wu L."/>
            <person name="Ma J."/>
        </authorList>
    </citation>
    <scope>NUCLEOTIDE SEQUENCE [LARGE SCALE GENOMIC DNA]</scope>
    <source>
        <strain evidence="7">KCTC 32514</strain>
    </source>
</reference>
<accession>A0ABW5ZXW3</accession>
<dbReference type="PANTHER" id="PTHR46928">
    <property type="entry name" value="MESENCHYME-SPECIFIC CELL SURFACE GLYCOPROTEIN"/>
    <property type="match status" value="1"/>
</dbReference>
<keyword evidence="3" id="KW-0106">Calcium</keyword>
<dbReference type="InterPro" id="IPR026444">
    <property type="entry name" value="Secre_tail"/>
</dbReference>
<feature type="chain" id="PRO_5046008951" evidence="4">
    <location>
        <begin position="19"/>
        <end position="1186"/>
    </location>
</feature>
<dbReference type="EMBL" id="JBHUOS010000016">
    <property type="protein sequence ID" value="MFD2917884.1"/>
    <property type="molecule type" value="Genomic_DNA"/>
</dbReference>
<dbReference type="InterPro" id="IPR011048">
    <property type="entry name" value="Haem_d1_sf"/>
</dbReference>
<dbReference type="Gene3D" id="2.60.40.1220">
    <property type="match status" value="1"/>
</dbReference>
<dbReference type="InterPro" id="IPR014755">
    <property type="entry name" value="Cu-Rt/internalin_Ig-like"/>
</dbReference>
<feature type="signal peptide" evidence="4">
    <location>
        <begin position="1"/>
        <end position="18"/>
    </location>
</feature>
<dbReference type="NCBIfam" id="TIGR04183">
    <property type="entry name" value="Por_Secre_tail"/>
    <property type="match status" value="1"/>
</dbReference>
<dbReference type="InterPro" id="IPR055188">
    <property type="entry name" value="Choice_anch_I"/>
</dbReference>
<evidence type="ECO:0000256" key="1">
    <source>
        <dbReference type="ARBA" id="ARBA00022729"/>
    </source>
</evidence>
<dbReference type="Pfam" id="PF03160">
    <property type="entry name" value="Calx-beta"/>
    <property type="match status" value="1"/>
</dbReference>
<protein>
    <submittedName>
        <fullName evidence="6">Choice-of-anchor I family protein</fullName>
    </submittedName>
</protein>
<dbReference type="InterPro" id="IPR052956">
    <property type="entry name" value="Mesenchyme-surface_protein"/>
</dbReference>
<gene>
    <name evidence="6" type="ORF">ACFS29_19680</name>
</gene>
<dbReference type="RefSeq" id="WP_194506900.1">
    <property type="nucleotide sequence ID" value="NZ_JADILU010000002.1"/>
</dbReference>
<dbReference type="InterPro" id="IPR003644">
    <property type="entry name" value="Calx_beta"/>
</dbReference>
<name>A0ABW5ZXW3_9FLAO</name>
<dbReference type="SUPFAM" id="SSF141072">
    <property type="entry name" value="CalX-like"/>
    <property type="match status" value="1"/>
</dbReference>
<dbReference type="InterPro" id="IPR036415">
    <property type="entry name" value="Lamin_tail_dom_sf"/>
</dbReference>
<feature type="domain" description="LTD" evidence="5">
    <location>
        <begin position="319"/>
        <end position="487"/>
    </location>
</feature>
<dbReference type="SUPFAM" id="SSF74853">
    <property type="entry name" value="Lamin A/C globular tail domain"/>
    <property type="match status" value="1"/>
</dbReference>
<sequence>MKKLLLISIILIANLTHAQLSTGDMAVIAFNADADDDFAMVTFVDIPANTTLYFTDSEWDGSAFGDDENDFSWNSGNSSIVAGTVITFNTISAAVPTVSVGTITGEPGGISGSAEAIFVFLVDDVNQPRVPSTFIAAVANSGSGYGSLEGTNLIEGMTAITYPSGTDVAQYTGARTGLQANGYLAALNDMANYFLDDASGDQSASVLPFDTTPFILSTTDNTTPSVSNALVTSATIISVIFSEEVTTASAENMTNYTINNDITIISISYDNSNQTATVTHSGFSTGTAYNLIVNSIEDLSTNVQNLPFESEDLFFNNLTSGLIITEIMYNTASDNDALEFLEIYNNSISAINLGGIQVKDEANFVFTFPQQTLASGEIVLLATDKTTADTFYGVTFLDMPQGISNALGNGGEELQILNSEQTIIFQMEYIDDAPWPTSADGDGPSLELQNPSNDFNDGTNWAPAINLVGQDNGFDVLASPGVFIPNTNVVPQITFSEAFYNVYENDITISVIIEATSVSTNDITVDVAVITELQTATLTTDFVFTNQTVTIPANSTTPITLDIVILNDTTEEADELFLLQLSNPTNATLGNNDVTGVYILDDDVNVPSANNLLGINFQTSYLIDGSSSAEISAFDPATERLFVLNSIGAKVEILDFSDLNAINTITSIDLSSYGTEGPTSVATHNGLVVAAVSNGPTADGLVLFMDTNGTNISTITVGNLPDMVTFSPDGTKVLVANEGQPNSDYTIDPEGTITVIDVTGGLGNITQSNAISINFNNFDVDLENLRAENVRIFGPGSSVSQDLEPEYITFSDDSQTAWVSLQENNAIGVIDLTTNTITDIFPLGLKDHSLPGNTLDTSNDTDFIFMANWPIKGMYMPDAIASYKIGDITYLVTANEGDAREYDAFEEEVSIGNITLDPSIFNNQDQLALDANLGALSITNATGDTDNDGDFDEIHVFGTRSFSIWNTTTSSLMFDSGDDFERITAADPVYGALFNASNSNNSFKNRSDNKGPEPEGVTVAEIDGEFYAFITLERVGGFMTYNVTNPSNPVFENYVNNRDLGDDEGGDLGPEGILYISPEDSPTDTALIVLSNEVSSTVSVYSLDEVTLNIDEFSLINNGLKIYPNPSKANQTVFFNKLIDATLFDIQGREITTQTQTISFKIPDINSGTYFIRANTGETKKIIIIK</sequence>
<dbReference type="InterPro" id="IPR038081">
    <property type="entry name" value="CalX-like_sf"/>
</dbReference>
<keyword evidence="2" id="KW-0677">Repeat</keyword>
<keyword evidence="1 4" id="KW-0732">Signal</keyword>
<dbReference type="Pfam" id="PF18962">
    <property type="entry name" value="Por_Secre_tail"/>
    <property type="match status" value="1"/>
</dbReference>